<dbReference type="Gene3D" id="3.40.50.300">
    <property type="entry name" value="P-loop containing nucleotide triphosphate hydrolases"/>
    <property type="match status" value="1"/>
</dbReference>
<feature type="repeat" description="ANK" evidence="8">
    <location>
        <begin position="1009"/>
        <end position="1041"/>
    </location>
</feature>
<evidence type="ECO:0000256" key="3">
    <source>
        <dbReference type="ARBA" id="ARBA00022537"/>
    </source>
</evidence>
<evidence type="ECO:0000256" key="6">
    <source>
        <dbReference type="ARBA" id="ARBA00023043"/>
    </source>
</evidence>
<feature type="compositionally biased region" description="Low complexity" evidence="9">
    <location>
        <begin position="1397"/>
        <end position="1407"/>
    </location>
</feature>
<evidence type="ECO:0000256" key="5">
    <source>
        <dbReference type="ARBA" id="ARBA00023028"/>
    </source>
</evidence>
<dbReference type="Gene3D" id="1.25.40.20">
    <property type="entry name" value="Ankyrin repeat-containing domain"/>
    <property type="match status" value="3"/>
</dbReference>
<feature type="repeat" description="ANK" evidence="8">
    <location>
        <begin position="976"/>
        <end position="1008"/>
    </location>
</feature>
<accession>A0ABQ8IYX0</accession>
<dbReference type="EMBL" id="NJHN03000096">
    <property type="protein sequence ID" value="KAH9415498.1"/>
    <property type="molecule type" value="Genomic_DNA"/>
</dbReference>
<feature type="repeat" description="ANK" evidence="8">
    <location>
        <begin position="1043"/>
        <end position="1075"/>
    </location>
</feature>
<dbReference type="PROSITE" id="PS50088">
    <property type="entry name" value="ANK_REPEAT"/>
    <property type="match status" value="7"/>
</dbReference>
<evidence type="ECO:0000313" key="10">
    <source>
        <dbReference type="EMBL" id="KAH9415498.1"/>
    </source>
</evidence>
<comment type="caution">
    <text evidence="10">The sequence shown here is derived from an EMBL/GenBank/DDBJ whole genome shotgun (WGS) entry which is preliminary data.</text>
</comment>
<keyword evidence="5" id="KW-0800">Toxin</keyword>
<evidence type="ECO:0000256" key="4">
    <source>
        <dbReference type="ARBA" id="ARBA00022737"/>
    </source>
</evidence>
<dbReference type="InterPro" id="IPR036770">
    <property type="entry name" value="Ankyrin_rpt-contain_sf"/>
</dbReference>
<sequence>MADNSFPISSSDDNRAQIVKPPEQPPPPPLQSTDTPVSDSELETNLQQIRNDDDIIWRDWFFNKIEKILDISNGNNSPQSSSQQQPTIKNVTVIFGQAGSGKTFLMQLLSQTKRFQSRVLMSFFCKFTSSTPNDFIHYFDQQIQETFNVQKSSLSSSSSKSPNNTNTITNYNVNFRENLLKLLNSFAKDMTIVNKYQLQSKRYLLLIDSIDLRPDICDLVASNLYALPNWLHVIITARPKRYRGITKMFSGARKIVIDDIKKSNVYNDIMGYLCKHQTKLQTPTTSNESSQSSSTSKHLLNKIVHKSNGSILYVKILIDCIVQKIFDVQQLDFVGATLNGLYLALFTNMFNNNSKWENEFKTIFSSIERINSFKVSIADLITKLQCTEDTLRQILDVLAAHHLILFADNNESIKLIHGSLFEWLSDIKHCTARFICRSYFPDAEQSHLFMMNLSEQVAKNRQIALAISNKYIQDNDDSINDISDDMLYERDRSDSQMGTTSGQAQVSSNSNNKLFELQTPGIYAETDYSHIEKFNNNDKNLPKTSSFEQDHSNDKKYHGKLSTKFDSTLVPNDHHHSSSFINSTNQLESTTSNSLKDCKTKQCLPMAIDDDCLVDSDGDEQQNPLVDDQDLSKTEISKEYLNKLYQKFEQAMHLCDLKALRSILSRYGNVIINQNFINGKTPMYWAIKKGNMKLVELFLEFNADVNAVCDPQWGYSSLILALMQHSFDMCELLLENDADVELLDRYSMPPILHAILVNCSPEIIKLLMYWGSHTDFIDETGRSLLHFAANEPKTWGQTISLLLTVGCDEMHRDNNGQTALHMAAANGSLETVEVLVEFGGDKLIHTQDKSGKLALHEAVAKNNFEVCEPLITPKSINLIAHSGNSPLRIAILSYYLDLAQLLILKGADVNYKDADGRSIIYCVVAFTHSTLEQKGPPFFNLAALYKNGPEEYLETAVKTIEFLVRFGVDLEIKDLEGRTALHVAAWQGTYTLVDCLIKLGTNIDAIDAEGRTPLHMCAWNGHIEVVRLLIESGAIVNPISSTQGASPLLVAAQQGHYETCVYLLQAGCDISHRDFYGRNAKDVALNCGHKEIVQLIDSFVATTISGVGSLEQNQSNNDLPLIGSLNHSNDHDSMAIKYSKYDARFYQSISNNNNNNNNNQTLDNNNGIMGLAINNTNSVPNNNISNNNRKGGIIVGSRKDPIETTAKLLIRVDEMVEKLLAANNNNDESISGEHYYISDDHVETPSSIVIDEDKQQVDDTKNQDQQEERFSVLLTDLKKIDEMIGIAIAKANLNRQYRLVMRLRPLQSYVQQIYRNLESLRARVVAIATLSNLAITVNDVLVQFGDVMTSSQIMSSGIISKNPPPKILPGISNFSNDIVPMVTNESAKDEVENRNISESSSSLSPSTMTTAIATTNNDNLTTLSNIEVDAELFFQNILLDHKK</sequence>
<evidence type="ECO:0000256" key="7">
    <source>
        <dbReference type="ARBA" id="ARBA00023298"/>
    </source>
</evidence>
<evidence type="ECO:0000256" key="8">
    <source>
        <dbReference type="PROSITE-ProRule" id="PRU00023"/>
    </source>
</evidence>
<dbReference type="Pfam" id="PF00023">
    <property type="entry name" value="Ank"/>
    <property type="match status" value="1"/>
</dbReference>
<keyword evidence="5" id="KW-0638">Presynaptic neurotoxin</keyword>
<proteinExistence type="predicted"/>
<feature type="repeat" description="ANK" evidence="8">
    <location>
        <begin position="882"/>
        <end position="914"/>
    </location>
</feature>
<feature type="region of interest" description="Disordered" evidence="9">
    <location>
        <begin position="534"/>
        <end position="555"/>
    </location>
</feature>
<comment type="subcellular location">
    <subcellularLocation>
        <location evidence="1">Target cell membrane</location>
    </subcellularLocation>
</comment>
<dbReference type="Proteomes" id="UP000887458">
    <property type="component" value="Unassembled WGS sequence"/>
</dbReference>
<organism evidence="10 11">
    <name type="scientific">Dermatophagoides pteronyssinus</name>
    <name type="common">European house dust mite</name>
    <dbReference type="NCBI Taxonomy" id="6956"/>
    <lineage>
        <taxon>Eukaryota</taxon>
        <taxon>Metazoa</taxon>
        <taxon>Ecdysozoa</taxon>
        <taxon>Arthropoda</taxon>
        <taxon>Chelicerata</taxon>
        <taxon>Arachnida</taxon>
        <taxon>Acari</taxon>
        <taxon>Acariformes</taxon>
        <taxon>Sarcoptiformes</taxon>
        <taxon>Astigmata</taxon>
        <taxon>Psoroptidia</taxon>
        <taxon>Analgoidea</taxon>
        <taxon>Pyroglyphidae</taxon>
        <taxon>Dermatophagoidinae</taxon>
        <taxon>Dermatophagoides</taxon>
    </lineage>
</organism>
<feature type="compositionally biased region" description="Polar residues" evidence="9">
    <location>
        <begin position="495"/>
        <end position="511"/>
    </location>
</feature>
<dbReference type="Pfam" id="PF12796">
    <property type="entry name" value="Ank_2"/>
    <property type="match status" value="4"/>
</dbReference>
<feature type="compositionally biased region" description="Polar residues" evidence="9">
    <location>
        <begin position="537"/>
        <end position="547"/>
    </location>
</feature>
<keyword evidence="7" id="KW-0472">Membrane</keyword>
<feature type="region of interest" description="Disordered" evidence="9">
    <location>
        <begin position="492"/>
        <end position="511"/>
    </location>
</feature>
<dbReference type="SUPFAM" id="SSF48403">
    <property type="entry name" value="Ankyrin repeat"/>
    <property type="match status" value="2"/>
</dbReference>
<keyword evidence="7" id="KW-1053">Target membrane</keyword>
<evidence type="ECO:0000256" key="9">
    <source>
        <dbReference type="SAM" id="MobiDB-lite"/>
    </source>
</evidence>
<protein>
    <submittedName>
        <fullName evidence="10">Ankyrin repeat domain-containing protein 50</fullName>
    </submittedName>
</protein>
<dbReference type="SUPFAM" id="SSF52540">
    <property type="entry name" value="P-loop containing nucleoside triphosphate hydrolases"/>
    <property type="match status" value="1"/>
</dbReference>
<feature type="compositionally biased region" description="Polar residues" evidence="9">
    <location>
        <begin position="1"/>
        <end position="11"/>
    </location>
</feature>
<feature type="region of interest" description="Disordered" evidence="9">
    <location>
        <begin position="1387"/>
        <end position="1407"/>
    </location>
</feature>
<feature type="repeat" description="ANK" evidence="8">
    <location>
        <begin position="713"/>
        <end position="745"/>
    </location>
</feature>
<name>A0ABQ8IYX0_DERPT</name>
<dbReference type="PANTHER" id="PTHR24188:SF29">
    <property type="entry name" value="GH09064P"/>
    <property type="match status" value="1"/>
</dbReference>
<reference evidence="10 11" key="2">
    <citation type="journal article" date="2022" name="Mol. Biol. Evol.">
        <title>Comparative Genomics Reveals Insights into the Divergent Evolution of Astigmatic Mites and Household Pest Adaptations.</title>
        <authorList>
            <person name="Xiong Q."/>
            <person name="Wan A.T."/>
            <person name="Liu X."/>
            <person name="Fung C.S."/>
            <person name="Xiao X."/>
            <person name="Malainual N."/>
            <person name="Hou J."/>
            <person name="Wang L."/>
            <person name="Wang M."/>
            <person name="Yang K.Y."/>
            <person name="Cui Y."/>
            <person name="Leung E.L."/>
            <person name="Nong W."/>
            <person name="Shin S.K."/>
            <person name="Au S.W."/>
            <person name="Jeong K.Y."/>
            <person name="Chew F.T."/>
            <person name="Hui J.H."/>
            <person name="Leung T.F."/>
            <person name="Tungtrongchitr A."/>
            <person name="Zhong N."/>
            <person name="Liu Z."/>
            <person name="Tsui S.K."/>
        </authorList>
    </citation>
    <scope>NUCLEOTIDE SEQUENCE [LARGE SCALE GENOMIC DNA]</scope>
    <source>
        <strain evidence="10">Derp</strain>
    </source>
</reference>
<keyword evidence="6 8" id="KW-0040">ANK repeat</keyword>
<keyword evidence="11" id="KW-1185">Reference proteome</keyword>
<evidence type="ECO:0000313" key="11">
    <source>
        <dbReference type="Proteomes" id="UP000887458"/>
    </source>
</evidence>
<keyword evidence="4" id="KW-0677">Repeat</keyword>
<reference evidence="10 11" key="1">
    <citation type="journal article" date="2018" name="J. Allergy Clin. Immunol.">
        <title>High-quality assembly of Dermatophagoides pteronyssinus genome and transcriptome reveals a wide range of novel allergens.</title>
        <authorList>
            <person name="Liu X.Y."/>
            <person name="Yang K.Y."/>
            <person name="Wang M.Q."/>
            <person name="Kwok J.S."/>
            <person name="Zeng X."/>
            <person name="Yang Z."/>
            <person name="Xiao X.J."/>
            <person name="Lau C.P."/>
            <person name="Li Y."/>
            <person name="Huang Z.M."/>
            <person name="Ba J.G."/>
            <person name="Yim A.K."/>
            <person name="Ouyang C.Y."/>
            <person name="Ngai S.M."/>
            <person name="Chan T.F."/>
            <person name="Leung E.L."/>
            <person name="Liu L."/>
            <person name="Liu Z.G."/>
            <person name="Tsui S.K."/>
        </authorList>
    </citation>
    <scope>NUCLEOTIDE SEQUENCE [LARGE SCALE GENOMIC DNA]</scope>
    <source>
        <strain evidence="10">Derp</strain>
    </source>
</reference>
<feature type="repeat" description="ANK" evidence="8">
    <location>
        <begin position="815"/>
        <end position="847"/>
    </location>
</feature>
<keyword evidence="2" id="KW-0268">Exocytosis</keyword>
<dbReference type="SMART" id="SM00248">
    <property type="entry name" value="ANK"/>
    <property type="match status" value="10"/>
</dbReference>
<keyword evidence="3" id="KW-1052">Target cell membrane</keyword>
<evidence type="ECO:0000256" key="1">
    <source>
        <dbReference type="ARBA" id="ARBA00004175"/>
    </source>
</evidence>
<gene>
    <name evidence="10" type="primary">ANKRD50</name>
    <name evidence="10" type="ORF">DERP_010354</name>
</gene>
<dbReference type="PRINTS" id="PR01415">
    <property type="entry name" value="ANKYRIN"/>
</dbReference>
<dbReference type="PANTHER" id="PTHR24188">
    <property type="entry name" value="ANKYRIN REPEAT PROTEIN"/>
    <property type="match status" value="1"/>
</dbReference>
<dbReference type="InterPro" id="IPR002110">
    <property type="entry name" value="Ankyrin_rpt"/>
</dbReference>
<feature type="region of interest" description="Disordered" evidence="9">
    <location>
        <begin position="1"/>
        <end position="39"/>
    </location>
</feature>
<keyword evidence="5" id="KW-0528">Neurotoxin</keyword>
<dbReference type="InterPro" id="IPR027417">
    <property type="entry name" value="P-loop_NTPase"/>
</dbReference>
<feature type="repeat" description="ANK" evidence="8">
    <location>
        <begin position="678"/>
        <end position="710"/>
    </location>
</feature>
<dbReference type="PROSITE" id="PS50297">
    <property type="entry name" value="ANK_REP_REGION"/>
    <property type="match status" value="6"/>
</dbReference>
<evidence type="ECO:0000256" key="2">
    <source>
        <dbReference type="ARBA" id="ARBA00022483"/>
    </source>
</evidence>